<dbReference type="OrthoDB" id="5290932at2"/>
<sequence length="353" mass="38014">MSSCCFSTGAGSRLRSGLAACLGVLALLPGASAGGEASTLTAAESKAEALNCADLPPLLASKDRQLVLASRDGWVAVFDMNPSSLRHERRVASSLEALALSSDGRWLLASTEQASALQLFDGRLQPVKTIALQSLDGRQRTRVAAIRDLPERRSFLVALQDLAEVWEISYDPLAEEVHDGLVHDYRMGEALGKPGYLHPRRTPLEAPVMDWLKGTAAPHIWLTLQPRAGGGLRLQLLHLDVRRAIASMPLSHAVKLSAGLLFERQGHPVLAVPAQDQSQDRLEFIDLQRLHPPLDLDLPRFANPAGQAQSASQTDALRKLPWSQLKGRYPRPPVVADAVEPADACVGGDGAES</sequence>
<gene>
    <name evidence="2" type="ORF">C1O66_08505</name>
</gene>
<dbReference type="RefSeq" id="WP_102767479.1">
    <property type="nucleotide sequence ID" value="NZ_POSP01000003.1"/>
</dbReference>
<keyword evidence="3" id="KW-1185">Reference proteome</keyword>
<dbReference type="SUPFAM" id="SSF51004">
    <property type="entry name" value="C-terminal (heme d1) domain of cytochrome cd1-nitrite reductase"/>
    <property type="match status" value="1"/>
</dbReference>
<proteinExistence type="predicted"/>
<dbReference type="Gene3D" id="2.140.10.20">
    <property type="entry name" value="C-terminal (heme d1) domain of cytochrome cd1-nitrite reductase"/>
    <property type="match status" value="1"/>
</dbReference>
<feature type="chain" id="PRO_5014802449" evidence="1">
    <location>
        <begin position="34"/>
        <end position="353"/>
    </location>
</feature>
<reference evidence="2 3" key="1">
    <citation type="submission" date="2018-01" db="EMBL/GenBank/DDBJ databases">
        <title>Draft genome sequence of Paucibacter aquatile CR182 isolated from freshwater of the Nakdong River.</title>
        <authorList>
            <person name="Choi A."/>
            <person name="Chung E.J."/>
        </authorList>
    </citation>
    <scope>NUCLEOTIDE SEQUENCE [LARGE SCALE GENOMIC DNA]</scope>
    <source>
        <strain evidence="2 3">CR182</strain>
    </source>
</reference>
<evidence type="ECO:0000256" key="1">
    <source>
        <dbReference type="SAM" id="SignalP"/>
    </source>
</evidence>
<organism evidence="2 3">
    <name type="scientific">Kinneretia aquatilis</name>
    <dbReference type="NCBI Taxonomy" id="2070761"/>
    <lineage>
        <taxon>Bacteria</taxon>
        <taxon>Pseudomonadati</taxon>
        <taxon>Pseudomonadota</taxon>
        <taxon>Betaproteobacteria</taxon>
        <taxon>Burkholderiales</taxon>
        <taxon>Sphaerotilaceae</taxon>
        <taxon>Roseateles</taxon>
    </lineage>
</organism>
<evidence type="ECO:0000313" key="3">
    <source>
        <dbReference type="Proteomes" id="UP000235916"/>
    </source>
</evidence>
<protein>
    <submittedName>
        <fullName evidence="2">Uncharacterized protein</fullName>
    </submittedName>
</protein>
<evidence type="ECO:0000313" key="2">
    <source>
        <dbReference type="EMBL" id="PND37561.1"/>
    </source>
</evidence>
<dbReference type="AlphaFoldDB" id="A0A2N8KVU1"/>
<comment type="caution">
    <text evidence="2">The sequence shown here is derived from an EMBL/GenBank/DDBJ whole genome shotgun (WGS) entry which is preliminary data.</text>
</comment>
<dbReference type="Proteomes" id="UP000235916">
    <property type="component" value="Unassembled WGS sequence"/>
</dbReference>
<dbReference type="InterPro" id="IPR003143">
    <property type="entry name" value="Cyt_cd1_C_sf"/>
</dbReference>
<dbReference type="EMBL" id="POSP01000003">
    <property type="protein sequence ID" value="PND37561.1"/>
    <property type="molecule type" value="Genomic_DNA"/>
</dbReference>
<feature type="signal peptide" evidence="1">
    <location>
        <begin position="1"/>
        <end position="33"/>
    </location>
</feature>
<dbReference type="Pfam" id="PF02239">
    <property type="entry name" value="Cytochrom_D1"/>
    <property type="match status" value="1"/>
</dbReference>
<accession>A0A2N8KVU1</accession>
<dbReference type="InterPro" id="IPR011048">
    <property type="entry name" value="Haem_d1_sf"/>
</dbReference>
<keyword evidence="1" id="KW-0732">Signal</keyword>
<name>A0A2N8KVU1_9BURK</name>